<reference evidence="4" key="1">
    <citation type="journal article" date="2019" name="Int. J. Syst. Evol. Microbiol.">
        <title>The Global Catalogue of Microorganisms (GCM) 10K type strain sequencing project: providing services to taxonomists for standard genome sequencing and annotation.</title>
        <authorList>
            <consortium name="The Broad Institute Genomics Platform"/>
            <consortium name="The Broad Institute Genome Sequencing Center for Infectious Disease"/>
            <person name="Wu L."/>
            <person name="Ma J."/>
        </authorList>
    </citation>
    <scope>NUCLEOTIDE SEQUENCE [LARGE SCALE GENOMIC DNA]</scope>
    <source>
        <strain evidence="4">PCU 280</strain>
    </source>
</reference>
<proteinExistence type="predicted"/>
<name>A0ABW1V462_9BACL</name>
<keyword evidence="4" id="KW-1185">Reference proteome</keyword>
<gene>
    <name evidence="3" type="ORF">ACFP56_09110</name>
</gene>
<dbReference type="InterPro" id="IPR050216">
    <property type="entry name" value="LRR_domain-containing"/>
</dbReference>
<keyword evidence="1" id="KW-0433">Leucine-rich repeat</keyword>
<comment type="caution">
    <text evidence="3">The sequence shown here is derived from an EMBL/GenBank/DDBJ whole genome shotgun (WGS) entry which is preliminary data.</text>
</comment>
<evidence type="ECO:0000256" key="2">
    <source>
        <dbReference type="ARBA" id="ARBA00022737"/>
    </source>
</evidence>
<organism evidence="3 4">
    <name type="scientific">Paenibacillus septentrionalis</name>
    <dbReference type="NCBI Taxonomy" id="429342"/>
    <lineage>
        <taxon>Bacteria</taxon>
        <taxon>Bacillati</taxon>
        <taxon>Bacillota</taxon>
        <taxon>Bacilli</taxon>
        <taxon>Bacillales</taxon>
        <taxon>Paenibacillaceae</taxon>
        <taxon>Paenibacillus</taxon>
    </lineage>
</organism>
<dbReference type="PANTHER" id="PTHR48051:SF54">
    <property type="entry name" value="LEUCINE-RICH REPEAT-CONTAINING PROTEIN"/>
    <property type="match status" value="1"/>
</dbReference>
<dbReference type="Proteomes" id="UP001596233">
    <property type="component" value="Unassembled WGS sequence"/>
</dbReference>
<evidence type="ECO:0000313" key="4">
    <source>
        <dbReference type="Proteomes" id="UP001596233"/>
    </source>
</evidence>
<dbReference type="Gene3D" id="3.80.10.10">
    <property type="entry name" value="Ribonuclease Inhibitor"/>
    <property type="match status" value="1"/>
</dbReference>
<accession>A0ABW1V462</accession>
<dbReference type="PANTHER" id="PTHR48051">
    <property type="match status" value="1"/>
</dbReference>
<dbReference type="RefSeq" id="WP_379233570.1">
    <property type="nucleotide sequence ID" value="NZ_JBHSTE010000003.1"/>
</dbReference>
<keyword evidence="2" id="KW-0677">Repeat</keyword>
<dbReference type="EMBL" id="JBHSTE010000003">
    <property type="protein sequence ID" value="MFC6332778.1"/>
    <property type="molecule type" value="Genomic_DNA"/>
</dbReference>
<evidence type="ECO:0000313" key="3">
    <source>
        <dbReference type="EMBL" id="MFC6332778.1"/>
    </source>
</evidence>
<evidence type="ECO:0000256" key="1">
    <source>
        <dbReference type="ARBA" id="ARBA00022614"/>
    </source>
</evidence>
<dbReference type="SUPFAM" id="SSF52058">
    <property type="entry name" value="L domain-like"/>
    <property type="match status" value="1"/>
</dbReference>
<dbReference type="InterPro" id="IPR032675">
    <property type="entry name" value="LRR_dom_sf"/>
</dbReference>
<protein>
    <submittedName>
        <fullName evidence="3">Leucine-rich repeat domain-containing protein</fullName>
    </submittedName>
</protein>
<sequence>MRMYTDPRGKAYKQVIDLAIQNSECFVLRSHNISADCLPAEYRSVLQALEPYLLRTVTVNDGDYDGITELSDTYHSQAFYTEGKYLFYRCCEESGEVLKRVANRLSDWIRKLPEDLCFIKEGGGDYLISVVHEHIYILCVTNEEATELMEQITGLFLDIEAHRDLDRLLDDAVKHKTDWLYISGHEISELPDRIRELTELRYLAVFEQDLYRLPEGLFELSKLEHLDIMTADLERIPASISKLKNLKILSIRCGSSDRTGFKVKPIDEISLNYIPPEIGELEQLERLTIQYTSIKEIPPGLEKLQRLKVLELRSCKIDREPAFLKNMKELKYIDVAQKWLWES</sequence>